<comment type="pathway">
    <text evidence="1">Lipid metabolism; fatty acid biosynthesis.</text>
</comment>
<dbReference type="InterPro" id="IPR018201">
    <property type="entry name" value="Ketoacyl_synth_AS"/>
</dbReference>
<name>A0A9E4NJR0_9GAMM</name>
<accession>A0A9E4NJR0</accession>
<evidence type="ECO:0000313" key="7">
    <source>
        <dbReference type="EMBL" id="MCG7978345.1"/>
    </source>
</evidence>
<dbReference type="PANTHER" id="PTHR43775">
    <property type="entry name" value="FATTY ACID SYNTHASE"/>
    <property type="match status" value="1"/>
</dbReference>
<gene>
    <name evidence="7" type="ORF">JAY77_09400</name>
</gene>
<organism evidence="7 8">
    <name type="scientific">Candidatus Thiodiazotropha taylori</name>
    <dbReference type="NCBI Taxonomy" id="2792791"/>
    <lineage>
        <taxon>Bacteria</taxon>
        <taxon>Pseudomonadati</taxon>
        <taxon>Pseudomonadota</taxon>
        <taxon>Gammaproteobacteria</taxon>
        <taxon>Chromatiales</taxon>
        <taxon>Sedimenticolaceae</taxon>
        <taxon>Candidatus Thiodiazotropha</taxon>
    </lineage>
</organism>
<dbReference type="SUPFAM" id="SSF53901">
    <property type="entry name" value="Thiolase-like"/>
    <property type="match status" value="1"/>
</dbReference>
<dbReference type="InterPro" id="IPR016039">
    <property type="entry name" value="Thiolase-like"/>
</dbReference>
<comment type="caution">
    <text evidence="7">The sequence shown here is derived from an EMBL/GenBank/DDBJ whole genome shotgun (WGS) entry which is preliminary data.</text>
</comment>
<dbReference type="Proteomes" id="UP000886674">
    <property type="component" value="Unassembled WGS sequence"/>
</dbReference>
<dbReference type="InterPro" id="IPR032821">
    <property type="entry name" value="PKS_assoc"/>
</dbReference>
<evidence type="ECO:0000256" key="5">
    <source>
        <dbReference type="RuleBase" id="RU003694"/>
    </source>
</evidence>
<evidence type="ECO:0000256" key="4">
    <source>
        <dbReference type="ARBA" id="ARBA00022679"/>
    </source>
</evidence>
<dbReference type="SMART" id="SM00825">
    <property type="entry name" value="PKS_KS"/>
    <property type="match status" value="1"/>
</dbReference>
<keyword evidence="4 5" id="KW-0808">Transferase</keyword>
<dbReference type="InterPro" id="IPR014030">
    <property type="entry name" value="Ketoacyl_synth_N"/>
</dbReference>
<dbReference type="Gene3D" id="3.40.47.10">
    <property type="match status" value="1"/>
</dbReference>
<dbReference type="Pfam" id="PF00109">
    <property type="entry name" value="ketoacyl-synt"/>
    <property type="match status" value="1"/>
</dbReference>
<dbReference type="GO" id="GO:0006633">
    <property type="term" value="P:fatty acid biosynthetic process"/>
    <property type="evidence" value="ECO:0007669"/>
    <property type="project" value="InterPro"/>
</dbReference>
<dbReference type="GO" id="GO:0004312">
    <property type="term" value="F:fatty acid synthase activity"/>
    <property type="evidence" value="ECO:0007669"/>
    <property type="project" value="TreeGrafter"/>
</dbReference>
<evidence type="ECO:0000256" key="3">
    <source>
        <dbReference type="ARBA" id="ARBA00022553"/>
    </source>
</evidence>
<dbReference type="GO" id="GO:0004315">
    <property type="term" value="F:3-oxoacyl-[acyl-carrier-protein] synthase activity"/>
    <property type="evidence" value="ECO:0007669"/>
    <property type="project" value="InterPro"/>
</dbReference>
<dbReference type="CDD" id="cd00833">
    <property type="entry name" value="PKS"/>
    <property type="match status" value="1"/>
</dbReference>
<sequence length="485" mass="52013">MKDYIESLRGLSDKQLMLMLAQKRMAEMAGIGVLGMGCRFPGGADTPEQLWHLLNERQVVTRQYQDGPPGVNGKPRWSPQAFAASCSVSQGAFLEDIASFDAQRFGISEQEATYLDPQQRLLLTCTLEALEHGGIEPSTLYGKNVGVFLGISASEYLYAALHKGAVEGDLSPYMGTGTALSASAGRIAMALGCKGPALTVDTACSSSLTALHLAVQSLRKGECDWAIVGAAHLLLSPLTFVVFEQAGMLSSCGACRPFDEAADGHVRGEGCGVVVLQRAQDALDEGHSLWGLIRASAVHQNGQRPDMSAVSGLSQHEVIKKALQQCQWHPHQVQYVEAQGTGSKLAGRIELESLAVAYQRTSPEGPSLYVGSAKANLGHLETASGMAGLIKTLFALRHGTIPPQANFSDPDPDIPWSEFSLEVARGGASWPATECRRAGISGFGFTGTNVHVLLEAPPQDAMPRDISSRMQNKNMSAYWPRNNYW</sequence>
<protein>
    <submittedName>
        <fullName evidence="7">Polyketide synthase</fullName>
    </submittedName>
</protein>
<evidence type="ECO:0000256" key="1">
    <source>
        <dbReference type="ARBA" id="ARBA00005194"/>
    </source>
</evidence>
<comment type="similarity">
    <text evidence="5">Belongs to the thiolase-like superfamily. Beta-ketoacyl-ACP synthases family.</text>
</comment>
<keyword evidence="2" id="KW-0596">Phosphopantetheine</keyword>
<dbReference type="InterPro" id="IPR020841">
    <property type="entry name" value="PKS_Beta-ketoAc_synthase_dom"/>
</dbReference>
<dbReference type="PROSITE" id="PS00606">
    <property type="entry name" value="KS3_1"/>
    <property type="match status" value="1"/>
</dbReference>
<dbReference type="PANTHER" id="PTHR43775:SF37">
    <property type="entry name" value="SI:DKEY-61P9.11"/>
    <property type="match status" value="1"/>
</dbReference>
<feature type="domain" description="Ketosynthase family 3 (KS3)" evidence="6">
    <location>
        <begin position="28"/>
        <end position="456"/>
    </location>
</feature>
<reference evidence="7" key="1">
    <citation type="journal article" date="2021" name="Proc. Natl. Acad. Sci. U.S.A.">
        <title>Global biogeography of chemosynthetic symbionts reveals both localized and globally distributed symbiont groups. .</title>
        <authorList>
            <person name="Osvatic J.T."/>
            <person name="Wilkins L.G.E."/>
            <person name="Leibrecht L."/>
            <person name="Leray M."/>
            <person name="Zauner S."/>
            <person name="Polzin J."/>
            <person name="Camacho Y."/>
            <person name="Gros O."/>
            <person name="van Gils J.A."/>
            <person name="Eisen J.A."/>
            <person name="Petersen J.M."/>
            <person name="Yuen B."/>
        </authorList>
    </citation>
    <scope>NUCLEOTIDE SEQUENCE</scope>
    <source>
        <strain evidence="7">MAGclacostrist055</strain>
    </source>
</reference>
<dbReference type="AlphaFoldDB" id="A0A9E4NJR0"/>
<dbReference type="PROSITE" id="PS52004">
    <property type="entry name" value="KS3_2"/>
    <property type="match status" value="1"/>
</dbReference>
<evidence type="ECO:0000256" key="2">
    <source>
        <dbReference type="ARBA" id="ARBA00022450"/>
    </source>
</evidence>
<dbReference type="InterPro" id="IPR050091">
    <property type="entry name" value="PKS_NRPS_Biosynth_Enz"/>
</dbReference>
<dbReference type="InterPro" id="IPR014031">
    <property type="entry name" value="Ketoacyl_synth_C"/>
</dbReference>
<dbReference type="EMBL" id="JAEPCR010000043">
    <property type="protein sequence ID" value="MCG7978345.1"/>
    <property type="molecule type" value="Genomic_DNA"/>
</dbReference>
<keyword evidence="3" id="KW-0597">Phosphoprotein</keyword>
<evidence type="ECO:0000313" key="8">
    <source>
        <dbReference type="Proteomes" id="UP000886674"/>
    </source>
</evidence>
<dbReference type="Pfam" id="PF16197">
    <property type="entry name" value="KAsynt_C_assoc"/>
    <property type="match status" value="1"/>
</dbReference>
<dbReference type="Pfam" id="PF02801">
    <property type="entry name" value="Ketoacyl-synt_C"/>
    <property type="match status" value="1"/>
</dbReference>
<evidence type="ECO:0000259" key="6">
    <source>
        <dbReference type="PROSITE" id="PS52004"/>
    </source>
</evidence>
<proteinExistence type="inferred from homology"/>